<gene>
    <name evidence="1" type="ORF">DWX93_00945</name>
</gene>
<comment type="caution">
    <text evidence="1">The sequence shown here is derived from an EMBL/GenBank/DDBJ whole genome shotgun (WGS) entry which is preliminary data.</text>
</comment>
<organism evidence="1 2">
    <name type="scientific">Roseburia hominis</name>
    <dbReference type="NCBI Taxonomy" id="301301"/>
    <lineage>
        <taxon>Bacteria</taxon>
        <taxon>Bacillati</taxon>
        <taxon>Bacillota</taxon>
        <taxon>Clostridia</taxon>
        <taxon>Lachnospirales</taxon>
        <taxon>Lachnospiraceae</taxon>
        <taxon>Roseburia</taxon>
    </lineage>
</organism>
<sequence>MSKGIVTDYPEICFICGRPSEAEHHLVFGTAGRELSEKDGLKVPVCNDCHNMGDILCRIHGNPMAERMSKIIGQLAWEKEYALQKADEFARIIDEGREEGEVKQIIHKGGREAFRKRYGCSYL</sequence>
<dbReference type="Proteomes" id="UP000266172">
    <property type="component" value="Unassembled WGS sequence"/>
</dbReference>
<evidence type="ECO:0000313" key="1">
    <source>
        <dbReference type="EMBL" id="RGS41939.1"/>
    </source>
</evidence>
<evidence type="ECO:0000313" key="2">
    <source>
        <dbReference type="Proteomes" id="UP000266172"/>
    </source>
</evidence>
<dbReference type="AlphaFoldDB" id="A0A395VCZ6"/>
<reference evidence="1 2" key="1">
    <citation type="submission" date="2018-08" db="EMBL/GenBank/DDBJ databases">
        <title>A genome reference for cultivated species of the human gut microbiota.</title>
        <authorList>
            <person name="Zou Y."/>
            <person name="Xue W."/>
            <person name="Luo G."/>
        </authorList>
    </citation>
    <scope>NUCLEOTIDE SEQUENCE [LARGE SCALE GENOMIC DNA]</scope>
    <source>
        <strain evidence="1 2">AF22-12AC</strain>
    </source>
</reference>
<dbReference type="EMBL" id="QRVL01000001">
    <property type="protein sequence ID" value="RGS41939.1"/>
    <property type="molecule type" value="Genomic_DNA"/>
</dbReference>
<name>A0A395VCZ6_9FIRM</name>
<protein>
    <submittedName>
        <fullName evidence="1">Uncharacterized protein</fullName>
    </submittedName>
</protein>
<proteinExistence type="predicted"/>
<accession>A0A395VCZ6</accession>